<accession>A0A553NSN4</accession>
<gene>
    <name evidence="7" type="ORF">TCAL_15098</name>
</gene>
<feature type="transmembrane region" description="Helical" evidence="5">
    <location>
        <begin position="59"/>
        <end position="80"/>
    </location>
</feature>
<reference evidence="7 8" key="1">
    <citation type="journal article" date="2018" name="Nat. Ecol. Evol.">
        <title>Genomic signatures of mitonuclear coevolution across populations of Tigriopus californicus.</title>
        <authorList>
            <person name="Barreto F.S."/>
            <person name="Watson E.T."/>
            <person name="Lima T.G."/>
            <person name="Willett C.S."/>
            <person name="Edmands S."/>
            <person name="Li W."/>
            <person name="Burton R.S."/>
        </authorList>
    </citation>
    <scope>NUCLEOTIDE SEQUENCE [LARGE SCALE GENOMIC DNA]</scope>
    <source>
        <strain evidence="7 8">San Diego</strain>
    </source>
</reference>
<keyword evidence="8" id="KW-1185">Reference proteome</keyword>
<evidence type="ECO:0000259" key="6">
    <source>
        <dbReference type="Pfam" id="PF14940"/>
    </source>
</evidence>
<dbReference type="Pfam" id="PF14940">
    <property type="entry name" value="TMEM219"/>
    <property type="match status" value="1"/>
</dbReference>
<dbReference type="EMBL" id="VCGU01000010">
    <property type="protein sequence ID" value="TRY68446.1"/>
    <property type="molecule type" value="Genomic_DNA"/>
</dbReference>
<dbReference type="InterPro" id="IPR039493">
    <property type="entry name" value="TMEM248/TMEM219"/>
</dbReference>
<evidence type="ECO:0000313" key="8">
    <source>
        <dbReference type="Proteomes" id="UP000318571"/>
    </source>
</evidence>
<feature type="domain" description="TMEM248/TMEM219" evidence="6">
    <location>
        <begin position="49"/>
        <end position="132"/>
    </location>
</feature>
<dbReference type="Proteomes" id="UP000318571">
    <property type="component" value="Chromosome 1"/>
</dbReference>
<keyword evidence="3 5" id="KW-1133">Transmembrane helix</keyword>
<dbReference type="AlphaFoldDB" id="A0A553NSN4"/>
<feature type="transmembrane region" description="Helical" evidence="5">
    <location>
        <begin position="288"/>
        <end position="310"/>
    </location>
</feature>
<protein>
    <recommendedName>
        <fullName evidence="6">TMEM248/TMEM219 domain-containing protein</fullName>
    </recommendedName>
</protein>
<comment type="caution">
    <text evidence="7">The sequence shown here is derived from an EMBL/GenBank/DDBJ whole genome shotgun (WGS) entry which is preliminary data.</text>
</comment>
<organism evidence="7 8">
    <name type="scientific">Tigriopus californicus</name>
    <name type="common">Marine copepod</name>
    <dbReference type="NCBI Taxonomy" id="6832"/>
    <lineage>
        <taxon>Eukaryota</taxon>
        <taxon>Metazoa</taxon>
        <taxon>Ecdysozoa</taxon>
        <taxon>Arthropoda</taxon>
        <taxon>Crustacea</taxon>
        <taxon>Multicrustacea</taxon>
        <taxon>Hexanauplia</taxon>
        <taxon>Copepoda</taxon>
        <taxon>Harpacticoida</taxon>
        <taxon>Harpacticidae</taxon>
        <taxon>Tigriopus</taxon>
    </lineage>
</organism>
<keyword evidence="2 5" id="KW-0812">Transmembrane</keyword>
<dbReference type="PANTHER" id="PTHR16002:SF4">
    <property type="entry name" value="TMEM248_TMEM219 DOMAIN-CONTAINING PROTEIN"/>
    <property type="match status" value="1"/>
</dbReference>
<comment type="subcellular location">
    <subcellularLocation>
        <location evidence="1">Membrane</location>
    </subcellularLocation>
</comment>
<dbReference type="PANTHER" id="PTHR16002">
    <property type="entry name" value="TRANSMEMBRANE PROTEIN 248-LIKE"/>
    <property type="match status" value="1"/>
</dbReference>
<evidence type="ECO:0000256" key="4">
    <source>
        <dbReference type="ARBA" id="ARBA00023136"/>
    </source>
</evidence>
<evidence type="ECO:0000313" key="7">
    <source>
        <dbReference type="EMBL" id="TRY68446.1"/>
    </source>
</evidence>
<sequence length="339" mass="36792">MFVHTVARFGGLKEAQREDPSMHVWGHGNNGGHVKIVSVSPREVAPMSVRTCLASKPPLVCFVVSLFLMALSVFALALSIQFGVHIRNQDALGWNDFLAKITQLEFCVDPASAGPTAGPSTGKPNSTAAALSTISLFVPISASLLESFQVTPDPALGSGPFLAHGDIALGSLHRIQPQYSAMVAEVSFWLPAQSVGPLMENTIQDICMTVTAPVQLIRDLNSGDRPNRNCSLPGVEDSPRSGVQFHTHGPDRLPGDWCLNGTQLTITYESHPEWVVLINETDRDIIDLHMFCTSAFLFAIACSVIFIIFVRGWQANRTITRASGDELGHRSLLKTMDDF</sequence>
<dbReference type="InterPro" id="IPR039587">
    <property type="entry name" value="TMEM248/TMEM219_dom"/>
</dbReference>
<proteinExistence type="predicted"/>
<evidence type="ECO:0000256" key="3">
    <source>
        <dbReference type="ARBA" id="ARBA00022989"/>
    </source>
</evidence>
<dbReference type="GO" id="GO:0016020">
    <property type="term" value="C:membrane"/>
    <property type="evidence" value="ECO:0007669"/>
    <property type="project" value="UniProtKB-SubCell"/>
</dbReference>
<keyword evidence="4 5" id="KW-0472">Membrane</keyword>
<evidence type="ECO:0000256" key="1">
    <source>
        <dbReference type="ARBA" id="ARBA00004370"/>
    </source>
</evidence>
<name>A0A553NSN4_TIGCA</name>
<dbReference type="STRING" id="6832.A0A553NSN4"/>
<evidence type="ECO:0000256" key="5">
    <source>
        <dbReference type="SAM" id="Phobius"/>
    </source>
</evidence>
<evidence type="ECO:0000256" key="2">
    <source>
        <dbReference type="ARBA" id="ARBA00022692"/>
    </source>
</evidence>